<reference evidence="10 11" key="1">
    <citation type="submission" date="2025-04" db="UniProtKB">
        <authorList>
            <consortium name="RefSeq"/>
        </authorList>
    </citation>
    <scope>IDENTIFICATION</scope>
    <source>
        <tissue evidence="10 11">Whole organism</tissue>
    </source>
</reference>
<feature type="region of interest" description="Disordered" evidence="6">
    <location>
        <begin position="28"/>
        <end position="63"/>
    </location>
</feature>
<dbReference type="SUPFAM" id="SSF50199">
    <property type="entry name" value="Staphylococcal nuclease"/>
    <property type="match status" value="5"/>
</dbReference>
<gene>
    <name evidence="10 11" type="primary">LOC108670454</name>
</gene>
<dbReference type="SMART" id="SM00318">
    <property type="entry name" value="SNc"/>
    <property type="match status" value="4"/>
</dbReference>
<dbReference type="GO" id="GO:0031047">
    <property type="term" value="P:regulatory ncRNA-mediated gene silencing"/>
    <property type="evidence" value="ECO:0007669"/>
    <property type="project" value="UniProtKB-UniRule"/>
</dbReference>
<sequence>MAAPIPNVSESFKGIVKQVLSGDSVIVRGQPKGGPPPERQINFSNVSAPRLARRGTTNNPETADEPYAWEAREFLRKKVIGKEVIFTIDPKSKTLPREYGCIYLGKDVATGENITELMVAEGWLAVRRESIRGESNLANLEDLAKSQAKGRWAGNDSEHVRNIKWTVDNTRALVDKFNNKPVPAIIEHVRDGSTVRAFLLPDFYHVTLMISGIRCPNVRSDGARPGAGSAEAYGEEAKYFVESRLLQRDIKIVLETANNNNVVGSIIHPSGNIAEALLKEGFAKCVDWSMTTVTGGPEKLRAAERIAKQKKLRLWVDYKPAGGQVADKDREFTGRVIEIINGDALVILKNDNTTKKIFLSSIRPPRLEEKEQKAQSGKVFRPLFDIPWLYEAREFLRTKLIGQKVTVIVDYIQPAQNNYPEKTCCTVKINDINVAEAMVSKGLATVVRYRQDDDQRATCYDDLLAAEAKAIKGSKGLHDKKENAPSHRFNDVSDPTKAKTYLTSLKRVGRIDAVPEFVASGSRLRVYIPRQTCLVTLLLAGITCPRAARMAPGGVGGNLEAEPFGKEALDFTRGLVLQREVEVEIESMDKGGNFIGWLFFEGKNLSVELVERGYSSMHVTAEASMYYSQLVAAEVKAKQAKLNIWRNYKPEEHIQEHHEEDDKGERKIDFRPMVITEITNEGKIYGQKLSDGPSLDKLSEALQQAFASNPPVTGAYNPKRGDLCAAKFVDNMWYRAKVEKVAGGKVHVYYVDYGNRQVTTPTRCTQLPHGLEKQPYYAKEMQLALIKLYEEEDYVSAALDQLRLETEDQVLVNCEYRKSGCEYVTMQRTDKTDIAKKLLAAGVVVLEKRSVRKLEKLYAEYAAAQDEAKKKHLCIWQYGDVTDDDAHEFGA</sequence>
<dbReference type="FunFam" id="2.30.30.140:FF:000018">
    <property type="entry name" value="Serine/threonine-protein kinase 31"/>
    <property type="match status" value="1"/>
</dbReference>
<evidence type="ECO:0000313" key="11">
    <source>
        <dbReference type="RefSeq" id="XP_047736677.1"/>
    </source>
</evidence>
<evidence type="ECO:0000259" key="8">
    <source>
        <dbReference type="PROSITE" id="PS50830"/>
    </source>
</evidence>
<dbReference type="Proteomes" id="UP000694843">
    <property type="component" value="Unplaced"/>
</dbReference>
<name>A0A8B7NIG0_HYAAZ</name>
<evidence type="ECO:0000256" key="3">
    <source>
        <dbReference type="ARBA" id="ARBA00022490"/>
    </source>
</evidence>
<dbReference type="Pfam" id="PF00567">
    <property type="entry name" value="TUDOR"/>
    <property type="match status" value="1"/>
</dbReference>
<dbReference type="FunFam" id="2.40.50.90:FF:000018">
    <property type="entry name" value="Ribonuclease"/>
    <property type="match status" value="1"/>
</dbReference>
<proteinExistence type="predicted"/>
<dbReference type="SUPFAM" id="SSF63748">
    <property type="entry name" value="Tudor/PWWP/MBT"/>
    <property type="match status" value="1"/>
</dbReference>
<evidence type="ECO:0000256" key="5">
    <source>
        <dbReference type="PIRNR" id="PIRNR017179"/>
    </source>
</evidence>
<dbReference type="InterPro" id="IPR035437">
    <property type="entry name" value="SNase_OB-fold_sf"/>
</dbReference>
<feature type="domain" description="TNase-like" evidence="8">
    <location>
        <begin position="180"/>
        <end position="317"/>
    </location>
</feature>
<accession>A0A8B7NIG0</accession>
<dbReference type="FunFam" id="2.40.50.90:FF:000002">
    <property type="entry name" value="Staphylococcal nuclease domain-containing protein"/>
    <property type="match status" value="1"/>
</dbReference>
<dbReference type="InterPro" id="IPR016071">
    <property type="entry name" value="Staphylococal_nuclease_OB-fold"/>
</dbReference>
<dbReference type="CDD" id="cd00175">
    <property type="entry name" value="SNc"/>
    <property type="match status" value="1"/>
</dbReference>
<dbReference type="FunFam" id="2.40.50.90:FF:000001">
    <property type="entry name" value="Staphylococcal nuclease domain-containing protein"/>
    <property type="match status" value="1"/>
</dbReference>
<keyword evidence="9" id="KW-1185">Reference proteome</keyword>
<dbReference type="InterPro" id="IPR016685">
    <property type="entry name" value="Silence_cplx_Nase-comp_TudorSN"/>
</dbReference>
<dbReference type="GO" id="GO:0005829">
    <property type="term" value="C:cytosol"/>
    <property type="evidence" value="ECO:0007669"/>
    <property type="project" value="UniProtKB-UniRule"/>
</dbReference>
<dbReference type="GO" id="GO:0006402">
    <property type="term" value="P:mRNA catabolic process"/>
    <property type="evidence" value="ECO:0007669"/>
    <property type="project" value="UniProtKB-UniRule"/>
</dbReference>
<feature type="domain" description="TNase-like" evidence="8">
    <location>
        <begin position="330"/>
        <end position="480"/>
    </location>
</feature>
<dbReference type="AlphaFoldDB" id="A0A8B7NIG0"/>
<dbReference type="CTD" id="38045"/>
<evidence type="ECO:0000313" key="9">
    <source>
        <dbReference type="Proteomes" id="UP000694843"/>
    </source>
</evidence>
<dbReference type="PIRSF" id="PIRSF017179">
    <property type="entry name" value="RISC-Tudor-SN"/>
    <property type="match status" value="1"/>
</dbReference>
<dbReference type="PANTHER" id="PTHR12302:SF2">
    <property type="entry name" value="STAPHYLOCOCCAL NUCLEASE DOMAIN-CONTAINING PROTEIN 1"/>
    <property type="match status" value="1"/>
</dbReference>
<dbReference type="OMA" id="ARCADHH"/>
<dbReference type="InterPro" id="IPR047386">
    <property type="entry name" value="Tudor_TDRD11"/>
</dbReference>
<dbReference type="Gene3D" id="2.30.30.140">
    <property type="match status" value="1"/>
</dbReference>
<dbReference type="GO" id="GO:0005634">
    <property type="term" value="C:nucleus"/>
    <property type="evidence" value="ECO:0007669"/>
    <property type="project" value="TreeGrafter"/>
</dbReference>
<dbReference type="Pfam" id="PF00565">
    <property type="entry name" value="SNase"/>
    <property type="match status" value="4"/>
</dbReference>
<dbReference type="RefSeq" id="XP_018013420.1">
    <property type="nucleotide sequence ID" value="XM_018157931.2"/>
</dbReference>
<evidence type="ECO:0000313" key="10">
    <source>
        <dbReference type="RefSeq" id="XP_018013420.1"/>
    </source>
</evidence>
<evidence type="ECO:0000256" key="4">
    <source>
        <dbReference type="ARBA" id="ARBA00022737"/>
    </source>
</evidence>
<dbReference type="InterPro" id="IPR002999">
    <property type="entry name" value="Tudor"/>
</dbReference>
<dbReference type="PANTHER" id="PTHR12302">
    <property type="entry name" value="EBNA2 BINDING PROTEIN P100"/>
    <property type="match status" value="1"/>
</dbReference>
<keyword evidence="3 5" id="KW-0963">Cytoplasm</keyword>
<dbReference type="GO" id="GO:0031332">
    <property type="term" value="C:RNAi effector complex"/>
    <property type="evidence" value="ECO:0007669"/>
    <property type="project" value="InterPro"/>
</dbReference>
<dbReference type="RefSeq" id="XP_047736677.1">
    <property type="nucleotide sequence ID" value="XM_047880721.1"/>
</dbReference>
<dbReference type="OrthoDB" id="10023235at2759"/>
<evidence type="ECO:0000256" key="1">
    <source>
        <dbReference type="ARBA" id="ARBA00004496"/>
    </source>
</evidence>
<dbReference type="GO" id="GO:0003723">
    <property type="term" value="F:RNA binding"/>
    <property type="evidence" value="ECO:0007669"/>
    <property type="project" value="UniProtKB-UniRule"/>
</dbReference>
<protein>
    <recommendedName>
        <fullName evidence="2">Staphylococcal nuclease domain-containing protein 1</fullName>
    </recommendedName>
</protein>
<comment type="subcellular location">
    <subcellularLocation>
        <location evidence="1 5">Cytoplasm</location>
    </subcellularLocation>
</comment>
<dbReference type="CDD" id="cd20433">
    <property type="entry name" value="Tudor_TDRD11"/>
    <property type="match status" value="1"/>
</dbReference>
<dbReference type="Gene3D" id="2.40.50.90">
    <property type="match status" value="5"/>
</dbReference>
<dbReference type="PROSITE" id="PS50304">
    <property type="entry name" value="TUDOR"/>
    <property type="match status" value="1"/>
</dbReference>
<evidence type="ECO:0000259" key="7">
    <source>
        <dbReference type="PROSITE" id="PS50304"/>
    </source>
</evidence>
<dbReference type="GeneID" id="108670454"/>
<evidence type="ECO:0000256" key="2">
    <source>
        <dbReference type="ARBA" id="ARBA00017230"/>
    </source>
</evidence>
<dbReference type="PROSITE" id="PS50830">
    <property type="entry name" value="TNASE_3"/>
    <property type="match status" value="4"/>
</dbReference>
<dbReference type="KEGG" id="hazt:108670454"/>
<dbReference type="SMART" id="SM00333">
    <property type="entry name" value="TUDOR"/>
    <property type="match status" value="1"/>
</dbReference>
<feature type="domain" description="Tudor" evidence="7">
    <location>
        <begin position="717"/>
        <end position="774"/>
    </location>
</feature>
<keyword evidence="4" id="KW-0677">Repeat</keyword>
<feature type="domain" description="TNase-like" evidence="8">
    <location>
        <begin position="509"/>
        <end position="647"/>
    </location>
</feature>
<organism evidence="9 10">
    <name type="scientific">Hyalella azteca</name>
    <name type="common">Amphipod</name>
    <dbReference type="NCBI Taxonomy" id="294128"/>
    <lineage>
        <taxon>Eukaryota</taxon>
        <taxon>Metazoa</taxon>
        <taxon>Ecdysozoa</taxon>
        <taxon>Arthropoda</taxon>
        <taxon>Crustacea</taxon>
        <taxon>Multicrustacea</taxon>
        <taxon>Malacostraca</taxon>
        <taxon>Eumalacostraca</taxon>
        <taxon>Peracarida</taxon>
        <taxon>Amphipoda</taxon>
        <taxon>Senticaudata</taxon>
        <taxon>Talitrida</taxon>
        <taxon>Talitroidea</taxon>
        <taxon>Hyalellidae</taxon>
        <taxon>Hyalella</taxon>
    </lineage>
</organism>
<evidence type="ECO:0000256" key="6">
    <source>
        <dbReference type="SAM" id="MobiDB-lite"/>
    </source>
</evidence>
<feature type="domain" description="TNase-like" evidence="8">
    <location>
        <begin position="10"/>
        <end position="154"/>
    </location>
</feature>
<dbReference type="GO" id="GO:0004518">
    <property type="term" value="F:nuclease activity"/>
    <property type="evidence" value="ECO:0007669"/>
    <property type="project" value="TreeGrafter"/>
</dbReference>